<evidence type="ECO:0000256" key="3">
    <source>
        <dbReference type="ARBA" id="ARBA00022475"/>
    </source>
</evidence>
<evidence type="ECO:0000256" key="6">
    <source>
        <dbReference type="ARBA" id="ARBA00022989"/>
    </source>
</evidence>
<keyword evidence="3 9" id="KW-1003">Cell membrane</keyword>
<dbReference type="Proteomes" id="UP001277761">
    <property type="component" value="Unassembled WGS sequence"/>
</dbReference>
<organism evidence="11 12">
    <name type="scientific">Patulibacter brassicae</name>
    <dbReference type="NCBI Taxonomy" id="1705717"/>
    <lineage>
        <taxon>Bacteria</taxon>
        <taxon>Bacillati</taxon>
        <taxon>Actinomycetota</taxon>
        <taxon>Thermoleophilia</taxon>
        <taxon>Solirubrobacterales</taxon>
        <taxon>Patulibacteraceae</taxon>
        <taxon>Patulibacter</taxon>
    </lineage>
</organism>
<comment type="caution">
    <text evidence="11">The sequence shown here is derived from an EMBL/GenBank/DDBJ whole genome shotgun (WGS) entry which is preliminary data.</text>
</comment>
<evidence type="ECO:0000256" key="4">
    <source>
        <dbReference type="ARBA" id="ARBA00022692"/>
    </source>
</evidence>
<accession>A0ABU4VIJ8</accession>
<evidence type="ECO:0000313" key="11">
    <source>
        <dbReference type="EMBL" id="MDX8150964.1"/>
    </source>
</evidence>
<proteinExistence type="inferred from homology"/>
<evidence type="ECO:0000313" key="12">
    <source>
        <dbReference type="Proteomes" id="UP001277761"/>
    </source>
</evidence>
<evidence type="ECO:0000256" key="10">
    <source>
        <dbReference type="SAM" id="MobiDB-lite"/>
    </source>
</evidence>
<evidence type="ECO:0000256" key="8">
    <source>
        <dbReference type="ARBA" id="ARBA00023136"/>
    </source>
</evidence>
<name>A0ABU4VIJ8_9ACTN</name>
<dbReference type="Pfam" id="PF02416">
    <property type="entry name" value="TatA_B_E"/>
    <property type="match status" value="1"/>
</dbReference>
<comment type="subunit">
    <text evidence="9">The Tat system comprises two distinct complexes: a TatABC complex, containing multiple copies of TatA, TatB and TatC subunits, and a separate TatA complex, containing only TatA subunits. Substrates initially bind to the TatABC complex, which probably triggers association of the separate TatA complex to form the active translocon.</text>
</comment>
<comment type="similarity">
    <text evidence="9">Belongs to the TatA/E family.</text>
</comment>
<sequence length="83" mass="8472">MPNIGPMELLVVAVIALIVLGPKKLPDAASSLGRGVRQFRDAVSSSTPSLEVPDEAPARPAQRAATEQEQPALAGAAASADRA</sequence>
<dbReference type="PANTHER" id="PTHR42982">
    <property type="entry name" value="SEC-INDEPENDENT PROTEIN TRANSLOCASE PROTEIN TATA"/>
    <property type="match status" value="1"/>
</dbReference>
<keyword evidence="7 9" id="KW-0811">Translocation</keyword>
<dbReference type="InterPro" id="IPR006312">
    <property type="entry name" value="TatA/E"/>
</dbReference>
<comment type="function">
    <text evidence="9">Part of the twin-arginine translocation (Tat) system that transports large folded proteins containing a characteristic twin-arginine motif in their signal peptide across membranes. TatA could form the protein-conducting channel of the Tat system.</text>
</comment>
<protein>
    <recommendedName>
        <fullName evidence="9">Sec-independent protein translocase protein TatA</fullName>
    </recommendedName>
</protein>
<dbReference type="HAMAP" id="MF_00236">
    <property type="entry name" value="TatA_E"/>
    <property type="match status" value="1"/>
</dbReference>
<comment type="subcellular location">
    <subcellularLocation>
        <location evidence="1 9">Cell membrane</location>
        <topology evidence="1 9">Single-pass membrane protein</topology>
    </subcellularLocation>
</comment>
<dbReference type="InterPro" id="IPR003369">
    <property type="entry name" value="TatA/B/E"/>
</dbReference>
<dbReference type="Gene3D" id="1.20.5.3310">
    <property type="match status" value="1"/>
</dbReference>
<gene>
    <name evidence="9" type="primary">tatA</name>
    <name evidence="11" type="ORF">SK069_05110</name>
</gene>
<dbReference type="PRINTS" id="PR01506">
    <property type="entry name" value="TATBPROTEIN"/>
</dbReference>
<keyword evidence="12" id="KW-1185">Reference proteome</keyword>
<feature type="region of interest" description="Disordered" evidence="10">
    <location>
        <begin position="40"/>
        <end position="83"/>
    </location>
</feature>
<keyword evidence="2 9" id="KW-0813">Transport</keyword>
<feature type="compositionally biased region" description="Low complexity" evidence="10">
    <location>
        <begin position="72"/>
        <end position="83"/>
    </location>
</feature>
<keyword evidence="8 9" id="KW-0472">Membrane</keyword>
<evidence type="ECO:0000256" key="7">
    <source>
        <dbReference type="ARBA" id="ARBA00023010"/>
    </source>
</evidence>
<keyword evidence="5 9" id="KW-0653">Protein transport</keyword>
<dbReference type="PANTHER" id="PTHR42982:SF1">
    <property type="entry name" value="SEC-INDEPENDENT PROTEIN TRANSLOCASE PROTEIN TATA"/>
    <property type="match status" value="1"/>
</dbReference>
<evidence type="ECO:0000256" key="9">
    <source>
        <dbReference type="HAMAP-Rule" id="MF_00236"/>
    </source>
</evidence>
<reference evidence="11 12" key="1">
    <citation type="submission" date="2023-11" db="EMBL/GenBank/DDBJ databases">
        <authorList>
            <person name="Xu M."/>
            <person name="Jiang T."/>
        </authorList>
    </citation>
    <scope>NUCLEOTIDE SEQUENCE [LARGE SCALE GENOMIC DNA]</scope>
    <source>
        <strain evidence="11 12">SD</strain>
    </source>
</reference>
<dbReference type="EMBL" id="JAXAVX010000002">
    <property type="protein sequence ID" value="MDX8150964.1"/>
    <property type="molecule type" value="Genomic_DNA"/>
</dbReference>
<keyword evidence="6 9" id="KW-1133">Transmembrane helix</keyword>
<evidence type="ECO:0000256" key="5">
    <source>
        <dbReference type="ARBA" id="ARBA00022927"/>
    </source>
</evidence>
<dbReference type="RefSeq" id="WP_319953117.1">
    <property type="nucleotide sequence ID" value="NZ_JAXAVX010000002.1"/>
</dbReference>
<evidence type="ECO:0000256" key="1">
    <source>
        <dbReference type="ARBA" id="ARBA00004162"/>
    </source>
</evidence>
<evidence type="ECO:0000256" key="2">
    <source>
        <dbReference type="ARBA" id="ARBA00022448"/>
    </source>
</evidence>
<keyword evidence="4 9" id="KW-0812">Transmembrane</keyword>